<evidence type="ECO:0000313" key="5">
    <source>
        <dbReference type="EMBL" id="MBB4897207.1"/>
    </source>
</evidence>
<dbReference type="PROSITE" id="PS51462">
    <property type="entry name" value="NUDIX"/>
    <property type="match status" value="1"/>
</dbReference>
<feature type="compositionally biased region" description="Gly residues" evidence="3">
    <location>
        <begin position="171"/>
        <end position="190"/>
    </location>
</feature>
<comment type="caution">
    <text evidence="5">The sequence shown here is derived from an EMBL/GenBank/DDBJ whole genome shotgun (WGS) entry which is preliminary data.</text>
</comment>
<feature type="domain" description="Nudix hydrolase" evidence="4">
    <location>
        <begin position="22"/>
        <end position="158"/>
    </location>
</feature>
<dbReference type="PROSITE" id="PS00893">
    <property type="entry name" value="NUDIX_BOX"/>
    <property type="match status" value="1"/>
</dbReference>
<dbReference type="CDD" id="cd02883">
    <property type="entry name" value="NUDIX_Hydrolase"/>
    <property type="match status" value="1"/>
</dbReference>
<dbReference type="AlphaFoldDB" id="A0A7W7LVM6"/>
<evidence type="ECO:0000313" key="6">
    <source>
        <dbReference type="Proteomes" id="UP000579523"/>
    </source>
</evidence>
<dbReference type="PANTHER" id="PTHR43736">
    <property type="entry name" value="ADP-RIBOSE PYROPHOSPHATASE"/>
    <property type="match status" value="1"/>
</dbReference>
<reference evidence="5 6" key="1">
    <citation type="submission" date="2020-08" db="EMBL/GenBank/DDBJ databases">
        <title>Genomic Encyclopedia of Type Strains, Phase III (KMG-III): the genomes of soil and plant-associated and newly described type strains.</title>
        <authorList>
            <person name="Whitman W."/>
        </authorList>
    </citation>
    <scope>NUCLEOTIDE SEQUENCE [LARGE SCALE GENOMIC DNA]</scope>
    <source>
        <strain evidence="5 6">CECT 3273</strain>
    </source>
</reference>
<proteinExistence type="inferred from homology"/>
<organism evidence="5 6">
    <name type="scientific">Streptomyces griseomycini</name>
    <dbReference type="NCBI Taxonomy" id="66895"/>
    <lineage>
        <taxon>Bacteria</taxon>
        <taxon>Bacillati</taxon>
        <taxon>Actinomycetota</taxon>
        <taxon>Actinomycetes</taxon>
        <taxon>Kitasatosporales</taxon>
        <taxon>Streptomycetaceae</taxon>
        <taxon>Streptomyces</taxon>
    </lineage>
</organism>
<evidence type="ECO:0000256" key="2">
    <source>
        <dbReference type="ARBA" id="ARBA00022801"/>
    </source>
</evidence>
<keyword evidence="6" id="KW-1185">Reference proteome</keyword>
<accession>A0A7W7LVM6</accession>
<dbReference type="Proteomes" id="UP000579523">
    <property type="component" value="Unassembled WGS sequence"/>
</dbReference>
<feature type="region of interest" description="Disordered" evidence="3">
    <location>
        <begin position="165"/>
        <end position="209"/>
    </location>
</feature>
<dbReference type="SUPFAM" id="SSF55811">
    <property type="entry name" value="Nudix"/>
    <property type="match status" value="1"/>
</dbReference>
<keyword evidence="2" id="KW-0378">Hydrolase</keyword>
<dbReference type="EMBL" id="JACHJI010000002">
    <property type="protein sequence ID" value="MBB4897207.1"/>
    <property type="molecule type" value="Genomic_DNA"/>
</dbReference>
<sequence length="209" mass="21948">MSEDQHGVTVDDGVELPRPAEGEVWAVGAVILDGNGRAFAQRRAPDRRLFPDCWDVVGGHVEPGESLLGALVREVAEETGWRVRRVRRLLGVTAWTGDDGLGTRHEADFLVEVDGDLRRPALERSEHTAHGWFGPGDLDRLKENRAPGEFLVHDLIAAALRDVPAPAGTAGPSGGSAPGDGTGRGGGGGTPARRPRGATPAPAPAPECS</sequence>
<comment type="similarity">
    <text evidence="1">Belongs to the Nudix hydrolase family.</text>
</comment>
<dbReference type="Gene3D" id="3.90.79.10">
    <property type="entry name" value="Nucleoside Triphosphate Pyrophosphohydrolase"/>
    <property type="match status" value="1"/>
</dbReference>
<dbReference type="InterPro" id="IPR020084">
    <property type="entry name" value="NUDIX_hydrolase_CS"/>
</dbReference>
<evidence type="ECO:0000256" key="1">
    <source>
        <dbReference type="ARBA" id="ARBA00005582"/>
    </source>
</evidence>
<protein>
    <recommendedName>
        <fullName evidence="4">Nudix hydrolase domain-containing protein</fullName>
    </recommendedName>
</protein>
<gene>
    <name evidence="5" type="ORF">FHS37_001234</name>
</gene>
<dbReference type="Pfam" id="PF00293">
    <property type="entry name" value="NUDIX"/>
    <property type="match status" value="1"/>
</dbReference>
<name>A0A7W7LVM6_9ACTN</name>
<dbReference type="GO" id="GO:0016787">
    <property type="term" value="F:hydrolase activity"/>
    <property type="evidence" value="ECO:0007669"/>
    <property type="project" value="UniProtKB-KW"/>
</dbReference>
<evidence type="ECO:0000259" key="4">
    <source>
        <dbReference type="PROSITE" id="PS51462"/>
    </source>
</evidence>
<dbReference type="InterPro" id="IPR015797">
    <property type="entry name" value="NUDIX_hydrolase-like_dom_sf"/>
</dbReference>
<dbReference type="InterPro" id="IPR000086">
    <property type="entry name" value="NUDIX_hydrolase_dom"/>
</dbReference>
<evidence type="ECO:0000256" key="3">
    <source>
        <dbReference type="SAM" id="MobiDB-lite"/>
    </source>
</evidence>
<dbReference type="PANTHER" id="PTHR43736:SF1">
    <property type="entry name" value="DIHYDRONEOPTERIN TRIPHOSPHATE DIPHOSPHATASE"/>
    <property type="match status" value="1"/>
</dbReference>